<dbReference type="Proteomes" id="UP000009168">
    <property type="component" value="Unassembled WGS sequence"/>
</dbReference>
<sequence>MSCFCKDDNKEPVLMQSISSKMKSSTGLRYSDQLVVNHVIESNLENNNPNQRLECQTLIEKDEKSEEGSNLFINRERDYSSFIIQIAKSFMQTAQQPNFTFPPGLMINSIQYIDENIIEIQYKIFDTEYIFNGKEYQNQQDFDLLDDLLLQYKKNFIGNNSVKSKVGYDETGNQIIYFIAKTTYPYQQSTIIKEIK</sequence>
<dbReference type="EMBL" id="GG662368">
    <property type="protein sequence ID" value="EAS05491.1"/>
    <property type="molecule type" value="Genomic_DNA"/>
</dbReference>
<dbReference type="RefSeq" id="XP_001025736.1">
    <property type="nucleotide sequence ID" value="XM_001025736.1"/>
</dbReference>
<dbReference type="AlphaFoldDB" id="Q24CG9"/>
<keyword evidence="2" id="KW-1185">Reference proteome</keyword>
<name>Q24CG9_TETTS</name>
<gene>
    <name evidence="1" type="ORF">TTHERM_00930720</name>
</gene>
<dbReference type="GeneID" id="7828603"/>
<dbReference type="InParanoid" id="Q24CG9"/>
<dbReference type="KEGG" id="tet:TTHERM_00930720"/>
<evidence type="ECO:0000313" key="2">
    <source>
        <dbReference type="Proteomes" id="UP000009168"/>
    </source>
</evidence>
<organism evidence="1 2">
    <name type="scientific">Tetrahymena thermophila (strain SB210)</name>
    <dbReference type="NCBI Taxonomy" id="312017"/>
    <lineage>
        <taxon>Eukaryota</taxon>
        <taxon>Sar</taxon>
        <taxon>Alveolata</taxon>
        <taxon>Ciliophora</taxon>
        <taxon>Intramacronucleata</taxon>
        <taxon>Oligohymenophorea</taxon>
        <taxon>Hymenostomatida</taxon>
        <taxon>Tetrahymenina</taxon>
        <taxon>Tetrahymenidae</taxon>
        <taxon>Tetrahymena</taxon>
    </lineage>
</organism>
<protein>
    <submittedName>
        <fullName evidence="1">Uncharacterized protein</fullName>
    </submittedName>
</protein>
<dbReference type="HOGENOM" id="CLU_1392693_0_0_1"/>
<accession>Q24CG9</accession>
<reference evidence="2" key="1">
    <citation type="journal article" date="2006" name="PLoS Biol.">
        <title>Macronuclear genome sequence of the ciliate Tetrahymena thermophila, a model eukaryote.</title>
        <authorList>
            <person name="Eisen J.A."/>
            <person name="Coyne R.S."/>
            <person name="Wu M."/>
            <person name="Wu D."/>
            <person name="Thiagarajan M."/>
            <person name="Wortman J.R."/>
            <person name="Badger J.H."/>
            <person name="Ren Q."/>
            <person name="Amedeo P."/>
            <person name="Jones K.M."/>
            <person name="Tallon L.J."/>
            <person name="Delcher A.L."/>
            <person name="Salzberg S.L."/>
            <person name="Silva J.C."/>
            <person name="Haas B.J."/>
            <person name="Majoros W.H."/>
            <person name="Farzad M."/>
            <person name="Carlton J.M."/>
            <person name="Smith R.K. Jr."/>
            <person name="Garg J."/>
            <person name="Pearlman R.E."/>
            <person name="Karrer K.M."/>
            <person name="Sun L."/>
            <person name="Manning G."/>
            <person name="Elde N.C."/>
            <person name="Turkewitz A.P."/>
            <person name="Asai D.J."/>
            <person name="Wilkes D.E."/>
            <person name="Wang Y."/>
            <person name="Cai H."/>
            <person name="Collins K."/>
            <person name="Stewart B.A."/>
            <person name="Lee S.R."/>
            <person name="Wilamowska K."/>
            <person name="Weinberg Z."/>
            <person name="Ruzzo W.L."/>
            <person name="Wloga D."/>
            <person name="Gaertig J."/>
            <person name="Frankel J."/>
            <person name="Tsao C.-C."/>
            <person name="Gorovsky M.A."/>
            <person name="Keeling P.J."/>
            <person name="Waller R.F."/>
            <person name="Patron N.J."/>
            <person name="Cherry J.M."/>
            <person name="Stover N.A."/>
            <person name="Krieger C.J."/>
            <person name="del Toro C."/>
            <person name="Ryder H.F."/>
            <person name="Williamson S.C."/>
            <person name="Barbeau R.A."/>
            <person name="Hamilton E.P."/>
            <person name="Orias E."/>
        </authorList>
    </citation>
    <scope>NUCLEOTIDE SEQUENCE [LARGE SCALE GENOMIC DNA]</scope>
    <source>
        <strain evidence="2">SB210</strain>
    </source>
</reference>
<proteinExistence type="predicted"/>
<evidence type="ECO:0000313" key="1">
    <source>
        <dbReference type="EMBL" id="EAS05491.1"/>
    </source>
</evidence>